<gene>
    <name evidence="1" type="ORF">PMAYCL1PPCAC_20541</name>
</gene>
<evidence type="ECO:0000313" key="1">
    <source>
        <dbReference type="EMBL" id="GMR50346.1"/>
    </source>
</evidence>
<feature type="non-terminal residue" evidence="1">
    <location>
        <position position="67"/>
    </location>
</feature>
<feature type="non-terminal residue" evidence="1">
    <location>
        <position position="1"/>
    </location>
</feature>
<dbReference type="Proteomes" id="UP001328107">
    <property type="component" value="Unassembled WGS sequence"/>
</dbReference>
<organism evidence="1 2">
    <name type="scientific">Pristionchus mayeri</name>
    <dbReference type="NCBI Taxonomy" id="1317129"/>
    <lineage>
        <taxon>Eukaryota</taxon>
        <taxon>Metazoa</taxon>
        <taxon>Ecdysozoa</taxon>
        <taxon>Nematoda</taxon>
        <taxon>Chromadorea</taxon>
        <taxon>Rhabditida</taxon>
        <taxon>Rhabditina</taxon>
        <taxon>Diplogasteromorpha</taxon>
        <taxon>Diplogasteroidea</taxon>
        <taxon>Neodiplogasteridae</taxon>
        <taxon>Pristionchus</taxon>
    </lineage>
</organism>
<sequence length="67" mass="7278">ARLAINVDDLSDEIVNFILQTISAHGINHLRLDVSEVNAADPVAVLQGLASVVRSLHINQKRAHDVD</sequence>
<proteinExistence type="predicted"/>
<reference evidence="2" key="1">
    <citation type="submission" date="2022-10" db="EMBL/GenBank/DDBJ databases">
        <title>Genome assembly of Pristionchus species.</title>
        <authorList>
            <person name="Yoshida K."/>
            <person name="Sommer R.J."/>
        </authorList>
    </citation>
    <scope>NUCLEOTIDE SEQUENCE [LARGE SCALE GENOMIC DNA]</scope>
    <source>
        <strain evidence="2">RS5460</strain>
    </source>
</reference>
<dbReference type="AlphaFoldDB" id="A0AAN5CT45"/>
<keyword evidence="2" id="KW-1185">Reference proteome</keyword>
<comment type="caution">
    <text evidence="1">The sequence shown here is derived from an EMBL/GenBank/DDBJ whole genome shotgun (WGS) entry which is preliminary data.</text>
</comment>
<evidence type="ECO:0000313" key="2">
    <source>
        <dbReference type="Proteomes" id="UP001328107"/>
    </source>
</evidence>
<dbReference type="EMBL" id="BTRK01000004">
    <property type="protein sequence ID" value="GMR50346.1"/>
    <property type="molecule type" value="Genomic_DNA"/>
</dbReference>
<protein>
    <submittedName>
        <fullName evidence="1">Uncharacterized protein</fullName>
    </submittedName>
</protein>
<accession>A0AAN5CT45</accession>
<name>A0AAN5CT45_9BILA</name>